<keyword evidence="3" id="KW-1185">Reference proteome</keyword>
<evidence type="ECO:0000313" key="2">
    <source>
        <dbReference type="EMBL" id="GEA29813.1"/>
    </source>
</evidence>
<comment type="caution">
    <text evidence="2">The sequence shown here is derived from an EMBL/GenBank/DDBJ whole genome shotgun (WGS) entry which is preliminary data.</text>
</comment>
<name>A0AAV3VWC2_9CLOT</name>
<organism evidence="2 3">
    <name type="scientific">Clostridium diolis</name>
    <dbReference type="NCBI Taxonomy" id="223919"/>
    <lineage>
        <taxon>Bacteria</taxon>
        <taxon>Bacillati</taxon>
        <taxon>Bacillota</taxon>
        <taxon>Clostridia</taxon>
        <taxon>Eubacteriales</taxon>
        <taxon>Clostridiaceae</taxon>
        <taxon>Clostridium</taxon>
    </lineage>
</organism>
<feature type="transmembrane region" description="Helical" evidence="1">
    <location>
        <begin position="13"/>
        <end position="33"/>
    </location>
</feature>
<proteinExistence type="predicted"/>
<keyword evidence="1" id="KW-0812">Transmembrane</keyword>
<protein>
    <submittedName>
        <fullName evidence="2">Uncharacterized protein</fullName>
    </submittedName>
</protein>
<reference evidence="2 3" key="1">
    <citation type="submission" date="2019-06" db="EMBL/GenBank/DDBJ databases">
        <title>Draft genome sequence of Clostridium diolis DSM 15410.</title>
        <authorList>
            <person name="Kobayashi H."/>
            <person name="Tanizawa Y."/>
            <person name="Tohno M."/>
        </authorList>
    </citation>
    <scope>NUCLEOTIDE SEQUENCE [LARGE SCALE GENOMIC DNA]</scope>
    <source>
        <strain evidence="2 3">DSM 15410</strain>
    </source>
</reference>
<keyword evidence="1" id="KW-0472">Membrane</keyword>
<accession>A0AAV3VWC2</accession>
<evidence type="ECO:0000256" key="1">
    <source>
        <dbReference type="SAM" id="Phobius"/>
    </source>
</evidence>
<keyword evidence="1" id="KW-1133">Transmembrane helix</keyword>
<dbReference type="AlphaFoldDB" id="A0AAV3VWC2"/>
<sequence>MKVVLFSQEIYNMLKYMDIVWLMSTINIIAYASDAKKNKYNKKINRFN</sequence>
<gene>
    <name evidence="2" type="ORF">CDIOL_07360</name>
</gene>
<dbReference type="EMBL" id="BJLA01000002">
    <property type="protein sequence ID" value="GEA29813.1"/>
    <property type="molecule type" value="Genomic_DNA"/>
</dbReference>
<dbReference type="Proteomes" id="UP000325212">
    <property type="component" value="Unassembled WGS sequence"/>
</dbReference>
<evidence type="ECO:0000313" key="3">
    <source>
        <dbReference type="Proteomes" id="UP000325212"/>
    </source>
</evidence>